<accession>A0ABY3MVA8</accession>
<reference evidence="5 6" key="1">
    <citation type="submission" date="2019-08" db="EMBL/GenBank/DDBJ databases">
        <title>Microbe sample from Colwellia echini.</title>
        <authorList>
            <person name="Christiansen L."/>
            <person name="Pathiraja D."/>
            <person name="Schultz-Johansen M."/>
            <person name="Choi I.-G."/>
            <person name="Stougaard P."/>
        </authorList>
    </citation>
    <scope>NUCLEOTIDE SEQUENCE [LARGE SCALE GENOMIC DNA]</scope>
    <source>
        <strain evidence="5 6">A3</strain>
    </source>
</reference>
<dbReference type="Pfam" id="PF00294">
    <property type="entry name" value="PfkB"/>
    <property type="match status" value="1"/>
</dbReference>
<evidence type="ECO:0000256" key="3">
    <source>
        <dbReference type="ARBA" id="ARBA00022777"/>
    </source>
</evidence>
<evidence type="ECO:0000313" key="5">
    <source>
        <dbReference type="EMBL" id="TYK65130.1"/>
    </source>
</evidence>
<dbReference type="InterPro" id="IPR011611">
    <property type="entry name" value="PfkB_dom"/>
</dbReference>
<evidence type="ECO:0000256" key="1">
    <source>
        <dbReference type="ARBA" id="ARBA00010688"/>
    </source>
</evidence>
<keyword evidence="2" id="KW-0808">Transferase</keyword>
<dbReference type="CDD" id="cd01166">
    <property type="entry name" value="KdgK"/>
    <property type="match status" value="1"/>
</dbReference>
<proteinExistence type="inferred from homology"/>
<name>A0ABY3MVA8_9GAMM</name>
<dbReference type="InterPro" id="IPR050306">
    <property type="entry name" value="PfkB_Carbo_kinase"/>
</dbReference>
<keyword evidence="3 5" id="KW-0418">Kinase</keyword>
<dbReference type="PANTHER" id="PTHR43085">
    <property type="entry name" value="HEXOKINASE FAMILY MEMBER"/>
    <property type="match status" value="1"/>
</dbReference>
<dbReference type="Proteomes" id="UP000815846">
    <property type="component" value="Unassembled WGS sequence"/>
</dbReference>
<comment type="similarity">
    <text evidence="1">Belongs to the carbohydrate kinase PfkB family.</text>
</comment>
<dbReference type="GO" id="GO:0016301">
    <property type="term" value="F:kinase activity"/>
    <property type="evidence" value="ECO:0007669"/>
    <property type="project" value="UniProtKB-KW"/>
</dbReference>
<keyword evidence="6" id="KW-1185">Reference proteome</keyword>
<dbReference type="SUPFAM" id="SSF53613">
    <property type="entry name" value="Ribokinase-like"/>
    <property type="match status" value="1"/>
</dbReference>
<evidence type="ECO:0000313" key="6">
    <source>
        <dbReference type="Proteomes" id="UP000815846"/>
    </source>
</evidence>
<sequence>MKNIFLFGECMIELMSASKEGSSNTLKQSFAGDVFNTAVYLKRTFSKVNTHLVTAVGKDKFSLDMIEYFKSENISSDFVFQSETKIPGLYSIQLDDKGERSFTYWRNDSAARQVMQHIDDEVTNLLSKGDMFFFSGISLAVIEPQSRTAFWALIDKLKAAGVQIVFDPNYRPRMWTGPEEAQEQFELALQKSDLSLPGVDDFEQLFGMTTVEEVNNYCKTFDLSELIIKNGEQGILVVVDGDVSHFAITPVENVVDTTSAGDSFNGVYLGARAEGYSVNDSITLASKAAGFVIQHRGAIAPADEYDTFIKAQLASV</sequence>
<feature type="domain" description="Carbohydrate kinase PfkB" evidence="4">
    <location>
        <begin position="1"/>
        <end position="302"/>
    </location>
</feature>
<evidence type="ECO:0000256" key="2">
    <source>
        <dbReference type="ARBA" id="ARBA00022679"/>
    </source>
</evidence>
<evidence type="ECO:0000259" key="4">
    <source>
        <dbReference type="Pfam" id="PF00294"/>
    </source>
</evidence>
<protein>
    <submittedName>
        <fullName evidence="5">Sugar kinase</fullName>
    </submittedName>
</protein>
<organism evidence="5 6">
    <name type="scientific">Colwellia echini</name>
    <dbReference type="NCBI Taxonomy" id="1982103"/>
    <lineage>
        <taxon>Bacteria</taxon>
        <taxon>Pseudomonadati</taxon>
        <taxon>Pseudomonadota</taxon>
        <taxon>Gammaproteobacteria</taxon>
        <taxon>Alteromonadales</taxon>
        <taxon>Colwelliaceae</taxon>
        <taxon>Colwellia</taxon>
    </lineage>
</organism>
<gene>
    <name evidence="5" type="ORF">CWS31_011705</name>
</gene>
<dbReference type="RefSeq" id="WP_101342521.1">
    <property type="nucleotide sequence ID" value="NZ_PJAI02000013.1"/>
</dbReference>
<dbReference type="InterPro" id="IPR029056">
    <property type="entry name" value="Ribokinase-like"/>
</dbReference>
<dbReference type="PANTHER" id="PTHR43085:SF15">
    <property type="entry name" value="2-DEHYDRO-3-DEOXYGLUCONOKINASE"/>
    <property type="match status" value="1"/>
</dbReference>
<comment type="caution">
    <text evidence="5">The sequence shown here is derived from an EMBL/GenBank/DDBJ whole genome shotgun (WGS) entry which is preliminary data.</text>
</comment>
<dbReference type="EMBL" id="PJAI02000013">
    <property type="protein sequence ID" value="TYK65130.1"/>
    <property type="molecule type" value="Genomic_DNA"/>
</dbReference>
<dbReference type="Gene3D" id="3.40.1190.20">
    <property type="match status" value="1"/>
</dbReference>